<organism evidence="8 9">
    <name type="scientific">Maribacter vaceletii</name>
    <dbReference type="NCBI Taxonomy" id="1206816"/>
    <lineage>
        <taxon>Bacteria</taxon>
        <taxon>Pseudomonadati</taxon>
        <taxon>Bacteroidota</taxon>
        <taxon>Flavobacteriia</taxon>
        <taxon>Flavobacteriales</taxon>
        <taxon>Flavobacteriaceae</taxon>
        <taxon>Maribacter</taxon>
    </lineage>
</organism>
<evidence type="ECO:0000256" key="1">
    <source>
        <dbReference type="ARBA" id="ARBA00007951"/>
    </source>
</evidence>
<keyword evidence="5" id="KW-0326">Glycosidase</keyword>
<comment type="caution">
    <text evidence="8">The sequence shown here is derived from an EMBL/GenBank/DDBJ whole genome shotgun (WGS) entry which is preliminary data.</text>
</comment>
<dbReference type="SMART" id="SM00812">
    <property type="entry name" value="Alpha_L_fucos"/>
    <property type="match status" value="1"/>
</dbReference>
<evidence type="ECO:0000256" key="6">
    <source>
        <dbReference type="SAM" id="SignalP"/>
    </source>
</evidence>
<comment type="similarity">
    <text evidence="1">Belongs to the glycosyl hydrolase 29 family.</text>
</comment>
<evidence type="ECO:0000313" key="8">
    <source>
        <dbReference type="EMBL" id="RKR07989.1"/>
    </source>
</evidence>
<dbReference type="OrthoDB" id="1095333at2"/>
<evidence type="ECO:0000259" key="7">
    <source>
        <dbReference type="Pfam" id="PF01120"/>
    </source>
</evidence>
<name>A0A495DUX5_9FLAO</name>
<dbReference type="SUPFAM" id="SSF51445">
    <property type="entry name" value="(Trans)glycosidases"/>
    <property type="match status" value="1"/>
</dbReference>
<feature type="signal peptide" evidence="6">
    <location>
        <begin position="1"/>
        <end position="24"/>
    </location>
</feature>
<dbReference type="PANTHER" id="PTHR10030:SF37">
    <property type="entry name" value="ALPHA-L-FUCOSIDASE-RELATED"/>
    <property type="match status" value="1"/>
</dbReference>
<dbReference type="Proteomes" id="UP000269412">
    <property type="component" value="Unassembled WGS sequence"/>
</dbReference>
<feature type="domain" description="Glycoside hydrolase family 29 N-terminal" evidence="7">
    <location>
        <begin position="23"/>
        <end position="401"/>
    </location>
</feature>
<keyword evidence="3 6" id="KW-0732">Signal</keyword>
<evidence type="ECO:0000313" key="9">
    <source>
        <dbReference type="Proteomes" id="UP000269412"/>
    </source>
</evidence>
<dbReference type="EC" id="3.2.1.51" evidence="2"/>
<dbReference type="Pfam" id="PF01120">
    <property type="entry name" value="Alpha_L_fucos"/>
    <property type="match status" value="1"/>
</dbReference>
<dbReference type="InterPro" id="IPR057739">
    <property type="entry name" value="Glyco_hydro_29_N"/>
</dbReference>
<dbReference type="PANTHER" id="PTHR10030">
    <property type="entry name" value="ALPHA-L-FUCOSIDASE"/>
    <property type="match status" value="1"/>
</dbReference>
<dbReference type="GO" id="GO:0016139">
    <property type="term" value="P:glycoside catabolic process"/>
    <property type="evidence" value="ECO:0007669"/>
    <property type="project" value="TreeGrafter"/>
</dbReference>
<dbReference type="AlphaFoldDB" id="A0A495DUX5"/>
<feature type="chain" id="PRO_5019770056" description="alpha-L-fucosidase" evidence="6">
    <location>
        <begin position="25"/>
        <end position="751"/>
    </location>
</feature>
<accession>A0A495DUX5</accession>
<proteinExistence type="inferred from homology"/>
<dbReference type="InterPro" id="IPR000933">
    <property type="entry name" value="Glyco_hydro_29"/>
</dbReference>
<dbReference type="GO" id="GO:0006004">
    <property type="term" value="P:fucose metabolic process"/>
    <property type="evidence" value="ECO:0007669"/>
    <property type="project" value="TreeGrafter"/>
</dbReference>
<dbReference type="GO" id="GO:0004560">
    <property type="term" value="F:alpha-L-fucosidase activity"/>
    <property type="evidence" value="ECO:0007669"/>
    <property type="project" value="InterPro"/>
</dbReference>
<sequence>MIKKNNYLALLLFLLVGFFCDVNAQKFEPTVASMQQYQTPEWFKEAKFGIWTCWNAYTVPAVGDWYARRMYEEGHPHYNYHLKNYGHPSEFGYKDIVHLWKGEKFNAQELVDLFVETGAKYIVGMANHHDNFDLWDSKHHEWNSVNYGPKRDIMKEMQDAVKKYEDQGIRWGITSHLERTWSWFQTNKGADKSGPYAGVPYDGNDPNYQDFYLPPDPNGDAKPTQPTNAPLRWREEWLARCKDLIENYDPDMFYVDGGVPFPGDDKGKTGLEMISYLYNQSMERHNGKNEAVMCIKDWTKRMPNGEWGYYWDDIATLDLERTRLPKIRKESWQTDTSIGPWTYVKGANYRSATEIIHELIDIVSKNGNMLLNVSPKADGTLDDNAYKLLKEIGAWMKVNSESIYGTQHWEIPGNTTQRIVKKGNNNLYLSVLEALEDNTIVVPYLAPKKGTSLGITSISVLGSEDKLTWESTNKGLFIKIPDNLKFKHAIVFKIEGDSFGDYNEALLAEVNNRSSELKVWWETQRVTKVSKGYKKVAADGKNQTWAINAENHVVLLKDGKELPVGNLKARDIGASPSGVICVTTTGEVYINKHWKIWWIELLKSEKTSYTSPDGSSWVKIPGIKAKRCDLGRSGGVWVITEDNKVAYYATNKWNVLEKEAEDIGCGWPMQIAIIANGQLEKFEGTKWENLGGNNLKSIDISVRNDVLVTLDKEGKIAVHDGLGWHAIKNEESFLDVSCGLKNDDETIALIK</sequence>
<reference evidence="8 9" key="1">
    <citation type="submission" date="2018-10" db="EMBL/GenBank/DDBJ databases">
        <title>Genomic Encyclopedia of Archaeal and Bacterial Type Strains, Phase II (KMG-II): from individual species to whole genera.</title>
        <authorList>
            <person name="Goeker M."/>
        </authorList>
    </citation>
    <scope>NUCLEOTIDE SEQUENCE [LARGE SCALE GENOMIC DNA]</scope>
    <source>
        <strain evidence="8 9">DSM 25230</strain>
    </source>
</reference>
<dbReference type="GO" id="GO:0005764">
    <property type="term" value="C:lysosome"/>
    <property type="evidence" value="ECO:0007669"/>
    <property type="project" value="TreeGrafter"/>
</dbReference>
<dbReference type="Gene3D" id="2.60.40.1180">
    <property type="entry name" value="Golgi alpha-mannosidase II"/>
    <property type="match status" value="1"/>
</dbReference>
<evidence type="ECO:0000256" key="5">
    <source>
        <dbReference type="ARBA" id="ARBA00023295"/>
    </source>
</evidence>
<dbReference type="Gene3D" id="3.20.20.80">
    <property type="entry name" value="Glycosidases"/>
    <property type="match status" value="1"/>
</dbReference>
<dbReference type="RefSeq" id="WP_121068758.1">
    <property type="nucleotide sequence ID" value="NZ_RBIQ01000010.1"/>
</dbReference>
<dbReference type="InterPro" id="IPR013780">
    <property type="entry name" value="Glyco_hydro_b"/>
</dbReference>
<keyword evidence="9" id="KW-1185">Reference proteome</keyword>
<dbReference type="InterPro" id="IPR006624">
    <property type="entry name" value="Beta-propeller_rpt_TECPR"/>
</dbReference>
<evidence type="ECO:0000256" key="3">
    <source>
        <dbReference type="ARBA" id="ARBA00022729"/>
    </source>
</evidence>
<evidence type="ECO:0000256" key="2">
    <source>
        <dbReference type="ARBA" id="ARBA00012662"/>
    </source>
</evidence>
<dbReference type="SMART" id="SM00706">
    <property type="entry name" value="TECPR"/>
    <property type="match status" value="3"/>
</dbReference>
<protein>
    <recommendedName>
        <fullName evidence="2">alpha-L-fucosidase</fullName>
        <ecNumber evidence="2">3.2.1.51</ecNumber>
    </recommendedName>
</protein>
<dbReference type="InterPro" id="IPR017853">
    <property type="entry name" value="GH"/>
</dbReference>
<evidence type="ECO:0000256" key="4">
    <source>
        <dbReference type="ARBA" id="ARBA00022801"/>
    </source>
</evidence>
<gene>
    <name evidence="8" type="ORF">CLV91_2754</name>
</gene>
<keyword evidence="4" id="KW-0378">Hydrolase</keyword>
<dbReference type="EMBL" id="RBIQ01000010">
    <property type="protein sequence ID" value="RKR07989.1"/>
    <property type="molecule type" value="Genomic_DNA"/>
</dbReference>